<dbReference type="SUPFAM" id="SSF53448">
    <property type="entry name" value="Nucleotide-diphospho-sugar transferases"/>
    <property type="match status" value="2"/>
</dbReference>
<feature type="domain" description="Glycosyltransferase 2-like" evidence="1">
    <location>
        <begin position="177"/>
        <end position="290"/>
    </location>
</feature>
<evidence type="ECO:0000259" key="1">
    <source>
        <dbReference type="Pfam" id="PF00535"/>
    </source>
</evidence>
<dbReference type="EMBL" id="CP018076">
    <property type="protein sequence ID" value="APE45119.1"/>
    <property type="molecule type" value="Genomic_DNA"/>
</dbReference>
<name>A0A1J0WLC1_9RHOB</name>
<dbReference type="Pfam" id="PF13692">
    <property type="entry name" value="Glyco_trans_1_4"/>
    <property type="match status" value="1"/>
</dbReference>
<dbReference type="Pfam" id="PF00535">
    <property type="entry name" value="Glycos_transf_2"/>
    <property type="match status" value="1"/>
</dbReference>
<dbReference type="InterPro" id="IPR001173">
    <property type="entry name" value="Glyco_trans_2-like"/>
</dbReference>
<protein>
    <recommendedName>
        <fullName evidence="1">Glycosyltransferase 2-like domain-containing protein</fullName>
    </recommendedName>
</protein>
<gene>
    <name evidence="2" type="ORF">BOO69_18135</name>
</gene>
<sequence>MDGPKLTASRPLLGDTAFLESSPYFDASWYQNQYPDAVDCGLSPAEHYLWVGALMGRDPSPYFDGRYYLERNPEVAEAKMNPLVHYLRHGHAEGRRARADDVSPPLPHNRPAQEILGPAPWADALRQCPLQSILSGPDPVEHPPSQARALAAAILAQGARAPTVSVILPLVGRGFFRALDSALDQSTPPMEIILIHGPSDDETLSQIRRGYTEKIRSGMLRIVQSHGTGTTQALNTGLDAARGDLVAYLDGWSAWRPDYLRLMTAWFCQNDDLCTGFAGWRQATARPGQSRIWGAPYDRAGLLTEPLIDLSVFMHRRVVFEQLGGFDDAAGDNAAWNLILRHTGVYAPGYLAFVGADVMREPSQTLDREGGQDMIVRHRQDRWRHGLEAPRIAYVLWDWPALSQSFVMAELRWLVSRGFDVEVFYKIAPDRSAEVAFDIPQHQVTTPEALAKLLRQRDRTLVHCHFAYPAMTLLAWPACRLASVPFTFFGHAVDIFLHNNIAVNRIDEVMNDPLCLKLFVHGEFHRKHLEAQGIPIEKLAYAFQCADLDLFRGIPDRPAPENGATWRGVFIGRFTEKKGIETLIEAAALLRDEAVHFDIYGYGPLWGIVHDRAEALGVDNITFHGPLDDRHAVRDVLRNAEFCIVPSIVADTGDTEGFPTVIMEAMAARRPVVTTSVSAIGDHLIDQVHGLVATPRDPQSLAGSVRSLMRLPETHRMAMLRNATTFLQSTTGTDRTMETYCDTWYHAPVDIVLVTYNAPGHDDAEETFEIIRRIRTHTITPYRLVVIDNGSDAEFRAGLERLAAGMPDMRLHLLERNRFVGPATNIALAGSDAVFTIYVCSKEGFVARHGWERPLIDHMRRRPHLAMGGHLSHLPRHTLGAELAKHPAFPAFRNPAFATAHPERPFRHVQGGIFILRRDVVNPQTCFSDTLPQANTDVEFSYFLESRGLEIGKIPQVASVTVKTLPRLEAVLDETTCVAHPVTLNEAVQLDRMHVAGSTRCNLCQGWECIAHDGRCRHCRSSRMDRKLYQYLAHDWRAHRGGKALLVDCVASLVDAMAARMFEVSATTWQDLPQSDLFTLICLGSGPDHELAKRLLARLAPGGLMVWPEGSGAEPAALVHTTMNLRGGMHQQVSKVLQSDGRRLCWIARDA</sequence>
<organism evidence="2 3">
    <name type="scientific">Sulfitobacter alexandrii</name>
    <dbReference type="NCBI Taxonomy" id="1917485"/>
    <lineage>
        <taxon>Bacteria</taxon>
        <taxon>Pseudomonadati</taxon>
        <taxon>Pseudomonadota</taxon>
        <taxon>Alphaproteobacteria</taxon>
        <taxon>Rhodobacterales</taxon>
        <taxon>Roseobacteraceae</taxon>
        <taxon>Sulfitobacter</taxon>
    </lineage>
</organism>
<dbReference type="KEGG" id="suam:BOO69_18135"/>
<evidence type="ECO:0000313" key="2">
    <source>
        <dbReference type="EMBL" id="APE45119.1"/>
    </source>
</evidence>
<keyword evidence="3" id="KW-1185">Reference proteome</keyword>
<dbReference type="InterPro" id="IPR029044">
    <property type="entry name" value="Nucleotide-diphossugar_trans"/>
</dbReference>
<accession>A0A1J0WLC1</accession>
<dbReference type="OrthoDB" id="3199616at2"/>
<dbReference type="Gene3D" id="3.90.550.10">
    <property type="entry name" value="Spore Coat Polysaccharide Biosynthesis Protein SpsA, Chain A"/>
    <property type="match status" value="2"/>
</dbReference>
<dbReference type="Proteomes" id="UP000181897">
    <property type="component" value="Chromosome"/>
</dbReference>
<reference evidence="2 3" key="1">
    <citation type="submission" date="2016-11" db="EMBL/GenBank/DDBJ databases">
        <title>Complete genome sequence of Sulfitobacter sp. AM1-D1, a toxic bacteria associated with marine dinoflagellate Alexandrium minutum in East China Sea.</title>
        <authorList>
            <person name="Yang Q."/>
            <person name="Zhang X."/>
            <person name="Tian X."/>
        </authorList>
    </citation>
    <scope>NUCLEOTIDE SEQUENCE [LARGE SCALE GENOMIC DNA]</scope>
    <source>
        <strain evidence="2 3">AM1-D1</strain>
    </source>
</reference>
<dbReference type="Gene3D" id="3.40.50.2000">
    <property type="entry name" value="Glycogen Phosphorylase B"/>
    <property type="match status" value="2"/>
</dbReference>
<proteinExistence type="predicted"/>
<dbReference type="PANTHER" id="PTHR12526">
    <property type="entry name" value="GLYCOSYLTRANSFERASE"/>
    <property type="match status" value="1"/>
</dbReference>
<dbReference type="CDD" id="cd00761">
    <property type="entry name" value="Glyco_tranf_GTA_type"/>
    <property type="match status" value="2"/>
</dbReference>
<dbReference type="STRING" id="1917485.BOO69_18135"/>
<dbReference type="CDD" id="cd03801">
    <property type="entry name" value="GT4_PimA-like"/>
    <property type="match status" value="1"/>
</dbReference>
<evidence type="ECO:0000313" key="3">
    <source>
        <dbReference type="Proteomes" id="UP000181897"/>
    </source>
</evidence>
<dbReference type="AlphaFoldDB" id="A0A1J0WLC1"/>
<dbReference type="SUPFAM" id="SSF53756">
    <property type="entry name" value="UDP-Glycosyltransferase/glycogen phosphorylase"/>
    <property type="match status" value="1"/>
</dbReference>